<dbReference type="EMBL" id="AP026560">
    <property type="protein sequence ID" value="BDP43057.1"/>
    <property type="molecule type" value="Genomic_DNA"/>
</dbReference>
<name>A0ABM8AGY1_9DEIO</name>
<keyword evidence="3" id="KW-1185">Reference proteome</keyword>
<reference evidence="2" key="1">
    <citation type="submission" date="2022-07" db="EMBL/GenBank/DDBJ databases">
        <title>Complete Genome Sequence of the Radioresistant Bacterium Deinococcus aetherius ST0316, Isolated from the Air Dust collected in Lower Stratosphere above Japan.</title>
        <authorList>
            <person name="Satoh K."/>
            <person name="Hagiwara K."/>
            <person name="Katsumata K."/>
            <person name="Kubo A."/>
            <person name="Yokobori S."/>
            <person name="Yamagishi A."/>
            <person name="Oono Y."/>
            <person name="Narumi I."/>
        </authorList>
    </citation>
    <scope>NUCLEOTIDE SEQUENCE</scope>
    <source>
        <strain evidence="2">ST0316</strain>
    </source>
</reference>
<proteinExistence type="predicted"/>
<dbReference type="Proteomes" id="UP001064971">
    <property type="component" value="Chromosome"/>
</dbReference>
<organism evidence="2 3">
    <name type="scientific">Deinococcus aetherius</name>
    <dbReference type="NCBI Taxonomy" id="200252"/>
    <lineage>
        <taxon>Bacteria</taxon>
        <taxon>Thermotogati</taxon>
        <taxon>Deinococcota</taxon>
        <taxon>Deinococci</taxon>
        <taxon>Deinococcales</taxon>
        <taxon>Deinococcaceae</taxon>
        <taxon>Deinococcus</taxon>
    </lineage>
</organism>
<protein>
    <submittedName>
        <fullName evidence="2">Uncharacterized protein</fullName>
    </submittedName>
</protein>
<dbReference type="RefSeq" id="WP_264775726.1">
    <property type="nucleotide sequence ID" value="NZ_AP026560.1"/>
</dbReference>
<evidence type="ECO:0000313" key="2">
    <source>
        <dbReference type="EMBL" id="BDP43057.1"/>
    </source>
</evidence>
<evidence type="ECO:0000313" key="3">
    <source>
        <dbReference type="Proteomes" id="UP001064971"/>
    </source>
</evidence>
<accession>A0ABM8AGY1</accession>
<gene>
    <name evidence="2" type="ORF">DAETH_30260</name>
</gene>
<feature type="region of interest" description="Disordered" evidence="1">
    <location>
        <begin position="88"/>
        <end position="117"/>
    </location>
</feature>
<sequence length="117" mass="12808">MTQENWSFTNAVIELRGAWRGDVHDPGRAFEGVVTESSLPEVGPGERLEVRYQTATSRAPGAAEHGVYVMNLREGRVTWPLMSFTCHDTAGPGAQGNDDTAEADWRAVPLPPEEADR</sequence>
<evidence type="ECO:0000256" key="1">
    <source>
        <dbReference type="SAM" id="MobiDB-lite"/>
    </source>
</evidence>